<keyword evidence="2" id="KW-0812">Transmembrane</keyword>
<feature type="transmembrane region" description="Helical" evidence="2">
    <location>
        <begin position="198"/>
        <end position="222"/>
    </location>
</feature>
<proteinExistence type="predicted"/>
<name>S4XIB8_9CORY</name>
<protein>
    <recommendedName>
        <fullName evidence="5">J domain-containing protein</fullName>
    </recommendedName>
</protein>
<keyword evidence="2" id="KW-1133">Transmembrane helix</keyword>
<evidence type="ECO:0000313" key="4">
    <source>
        <dbReference type="Proteomes" id="UP000014809"/>
    </source>
</evidence>
<feature type="transmembrane region" description="Helical" evidence="2">
    <location>
        <begin position="228"/>
        <end position="250"/>
    </location>
</feature>
<dbReference type="HOGENOM" id="CLU_1022028_0_0_11"/>
<dbReference type="OrthoDB" id="4398434at2"/>
<feature type="compositionally biased region" description="Low complexity" evidence="1">
    <location>
        <begin position="107"/>
        <end position="128"/>
    </location>
</feature>
<sequence>MPNYDLYTELALDKDMPPAQIGALLEGRINTLLAQGYPQNSPEVDQLATARAILSDPAKRNTYEAALSGPDGVITVSWLHGLADSAPYSAHDAAPTSVIAAVDADAETSGDAASDGSADSADSAAPAEQTGDEPTPEVNPTPYLYGGHPQQNRPQPAPMGYGPGSYGPAQGAPATSAMSQFDMAALSVAGRVRAQSKAYLACLAVMVVGMIYPLIVLFTAGAEDFTDIFKALLFAVAHTVAWVGIAEIIWGVRRIVAPEETTDSTGSRPVTQ</sequence>
<accession>S4XIB8</accession>
<keyword evidence="2" id="KW-0472">Membrane</keyword>
<feature type="region of interest" description="Disordered" evidence="1">
    <location>
        <begin position="106"/>
        <end position="173"/>
    </location>
</feature>
<evidence type="ECO:0000256" key="1">
    <source>
        <dbReference type="SAM" id="MobiDB-lite"/>
    </source>
</evidence>
<evidence type="ECO:0000256" key="2">
    <source>
        <dbReference type="SAM" id="Phobius"/>
    </source>
</evidence>
<dbReference type="Proteomes" id="UP000014809">
    <property type="component" value="Chromosome"/>
</dbReference>
<dbReference type="AlphaFoldDB" id="S4XIB8"/>
<evidence type="ECO:0008006" key="5">
    <source>
        <dbReference type="Google" id="ProtNLM"/>
    </source>
</evidence>
<gene>
    <name evidence="3" type="ORF">A606_08970</name>
</gene>
<organism evidence="3 4">
    <name type="scientific">Corynebacterium terpenotabidum Y-11</name>
    <dbReference type="NCBI Taxonomy" id="1200352"/>
    <lineage>
        <taxon>Bacteria</taxon>
        <taxon>Bacillati</taxon>
        <taxon>Actinomycetota</taxon>
        <taxon>Actinomycetes</taxon>
        <taxon>Mycobacteriales</taxon>
        <taxon>Corynebacteriaceae</taxon>
        <taxon>Corynebacterium</taxon>
    </lineage>
</organism>
<keyword evidence="4" id="KW-1185">Reference proteome</keyword>
<dbReference type="KEGG" id="cter:A606_08970"/>
<dbReference type="eggNOG" id="ENOG5030XE2">
    <property type="taxonomic scope" value="Bacteria"/>
</dbReference>
<dbReference type="PATRIC" id="fig|1200352.3.peg.1824"/>
<dbReference type="EMBL" id="CP003696">
    <property type="protein sequence ID" value="AGP31435.1"/>
    <property type="molecule type" value="Genomic_DNA"/>
</dbReference>
<reference evidence="3 4" key="1">
    <citation type="submission" date="2012-06" db="EMBL/GenBank/DDBJ databases">
        <title>Complete genome sequence of Corynebacterium terpenotabidum Y-11 (=DSM 44721).</title>
        <authorList>
            <person name="Ruckert C."/>
            <person name="Albersmeier A."/>
            <person name="Al-Dilaimi A."/>
            <person name="Szczepanowski R."/>
            <person name="Kalinowski J."/>
        </authorList>
    </citation>
    <scope>NUCLEOTIDE SEQUENCE [LARGE SCALE GENOMIC DNA]</scope>
    <source>
        <strain evidence="3 4">Y-11</strain>
    </source>
</reference>
<evidence type="ECO:0000313" key="3">
    <source>
        <dbReference type="EMBL" id="AGP31435.1"/>
    </source>
</evidence>